<keyword evidence="1" id="KW-0732">Signal</keyword>
<feature type="chain" id="PRO_5047030995" evidence="1">
    <location>
        <begin position="24"/>
        <end position="204"/>
    </location>
</feature>
<sequence>MKTRIITLITLLTIVLSVSVSSAATLKNDNGVQTPVVVATNNINKIEASGNVEVYVTNGDKDQVKVYDKYYAQNAFVQDKDGVLRIASYNAEKLVVLVTVTDLHAITASDNAAIKSFGRLSLTDFNLVLNNRASAQLKIDAIAAKVTLNNRSTADISGSVIDYESAFSQSSTLNKSNLTAVNSVEKNTTKAAAATQAEEKVASL</sequence>
<gene>
    <name evidence="3" type="ORF">ACFS5N_01715</name>
</gene>
<evidence type="ECO:0000259" key="2">
    <source>
        <dbReference type="Pfam" id="PF10988"/>
    </source>
</evidence>
<accession>A0ABW5Y742</accession>
<comment type="caution">
    <text evidence="3">The sequence shown here is derived from an EMBL/GenBank/DDBJ whole genome shotgun (WGS) entry which is preliminary data.</text>
</comment>
<dbReference type="Proteomes" id="UP001597557">
    <property type="component" value="Unassembled WGS sequence"/>
</dbReference>
<feature type="domain" description="Putative auto-transporter adhesin head GIN" evidence="2">
    <location>
        <begin position="44"/>
        <end position="201"/>
    </location>
</feature>
<organism evidence="3 4">
    <name type="scientific">Mucilaginibacter ximonensis</name>
    <dbReference type="NCBI Taxonomy" id="538021"/>
    <lineage>
        <taxon>Bacteria</taxon>
        <taxon>Pseudomonadati</taxon>
        <taxon>Bacteroidota</taxon>
        <taxon>Sphingobacteriia</taxon>
        <taxon>Sphingobacteriales</taxon>
        <taxon>Sphingobacteriaceae</taxon>
        <taxon>Mucilaginibacter</taxon>
    </lineage>
</organism>
<feature type="signal peptide" evidence="1">
    <location>
        <begin position="1"/>
        <end position="23"/>
    </location>
</feature>
<dbReference type="EMBL" id="JBHUPD010000001">
    <property type="protein sequence ID" value="MFD2871164.1"/>
    <property type="molecule type" value="Genomic_DNA"/>
</dbReference>
<dbReference type="RefSeq" id="WP_377181573.1">
    <property type="nucleotide sequence ID" value="NZ_JBHUPD010000001.1"/>
</dbReference>
<evidence type="ECO:0000256" key="1">
    <source>
        <dbReference type="SAM" id="SignalP"/>
    </source>
</evidence>
<name>A0ABW5Y742_9SPHI</name>
<proteinExistence type="predicted"/>
<evidence type="ECO:0000313" key="4">
    <source>
        <dbReference type="Proteomes" id="UP001597557"/>
    </source>
</evidence>
<keyword evidence="4" id="KW-1185">Reference proteome</keyword>
<reference evidence="4" key="1">
    <citation type="journal article" date="2019" name="Int. J. Syst. Evol. Microbiol.">
        <title>The Global Catalogue of Microorganisms (GCM) 10K type strain sequencing project: providing services to taxonomists for standard genome sequencing and annotation.</title>
        <authorList>
            <consortium name="The Broad Institute Genomics Platform"/>
            <consortium name="The Broad Institute Genome Sequencing Center for Infectious Disease"/>
            <person name="Wu L."/>
            <person name="Ma J."/>
        </authorList>
    </citation>
    <scope>NUCLEOTIDE SEQUENCE [LARGE SCALE GENOMIC DNA]</scope>
    <source>
        <strain evidence="4">KCTC 22437</strain>
    </source>
</reference>
<evidence type="ECO:0000313" key="3">
    <source>
        <dbReference type="EMBL" id="MFD2871164.1"/>
    </source>
</evidence>
<dbReference type="Pfam" id="PF10988">
    <property type="entry name" value="DUF2807"/>
    <property type="match status" value="1"/>
</dbReference>
<dbReference type="InterPro" id="IPR021255">
    <property type="entry name" value="DUF2807"/>
</dbReference>
<dbReference type="Gene3D" id="2.160.20.120">
    <property type="match status" value="1"/>
</dbReference>
<protein>
    <submittedName>
        <fullName evidence="3">GIN domain-containing protein</fullName>
    </submittedName>
</protein>